<dbReference type="RefSeq" id="WP_103726959.1">
    <property type="nucleotide sequence ID" value="NZ_PQNY01000020.1"/>
</dbReference>
<sequence length="271" mass="32164">MKNILILFLLTYISIYSQSQGRSYHICDINDLYLAKKKLNISRDELIIGIDDFKYIVKKDNEILLYKIVNNEIIYSKKSNISTFDFKNLINPVFDISLENLKLIDTNNNLIDFQDSSTSTIMYLVSDLEKKLTCDNNYGKNDKYFSEKNAFYSIYNNLKNLFYDEDYLLLKNSLNIYISLNSKADDIKVMKREKGIISTIFYRTIDFKITKKLKDTLKDKSLIDSSFLKQFTDFEITQFFSRNNVNIFIVIDKKNNNYFKKKMIYKVKYNN</sequence>
<keyword evidence="2" id="KW-1185">Reference proteome</keyword>
<accession>A0A2S4N556</accession>
<name>A0A2S4N556_9FLAO</name>
<reference evidence="1 2" key="1">
    <citation type="submission" date="2018-01" db="EMBL/GenBank/DDBJ databases">
        <title>Genomic Encyclopedia of Type Strains, Phase I: the one thousand microbial genomes (KMG-I) project.</title>
        <authorList>
            <person name="Goeker M."/>
        </authorList>
    </citation>
    <scope>NUCLEOTIDE SEQUENCE [LARGE SCALE GENOMIC DNA]</scope>
    <source>
        <strain evidence="1 2">DSM 17960</strain>
    </source>
</reference>
<dbReference type="Proteomes" id="UP000237056">
    <property type="component" value="Unassembled WGS sequence"/>
</dbReference>
<protein>
    <submittedName>
        <fullName evidence="1">Uncharacterized protein</fullName>
    </submittedName>
</protein>
<dbReference type="EMBL" id="PQNY01000020">
    <property type="protein sequence ID" value="POS00821.1"/>
    <property type="molecule type" value="Genomic_DNA"/>
</dbReference>
<comment type="caution">
    <text evidence="1">The sequence shown here is derived from an EMBL/GenBank/DDBJ whole genome shotgun (WGS) entry which is preliminary data.</text>
</comment>
<organism evidence="1 2">
    <name type="scientific">Flavobacterium croceum DSM 17960</name>
    <dbReference type="NCBI Taxonomy" id="1121886"/>
    <lineage>
        <taxon>Bacteria</taxon>
        <taxon>Pseudomonadati</taxon>
        <taxon>Bacteroidota</taxon>
        <taxon>Flavobacteriia</taxon>
        <taxon>Flavobacteriales</taxon>
        <taxon>Flavobacteriaceae</taxon>
        <taxon>Flavobacterium</taxon>
    </lineage>
</organism>
<evidence type="ECO:0000313" key="1">
    <source>
        <dbReference type="EMBL" id="POS00821.1"/>
    </source>
</evidence>
<gene>
    <name evidence="1" type="ORF">Q361_1206</name>
</gene>
<dbReference type="AlphaFoldDB" id="A0A2S4N556"/>
<proteinExistence type="predicted"/>
<evidence type="ECO:0000313" key="2">
    <source>
        <dbReference type="Proteomes" id="UP000237056"/>
    </source>
</evidence>